<feature type="non-terminal residue" evidence="5">
    <location>
        <position position="1"/>
    </location>
</feature>
<accession>A0A3M7SI93</accession>
<evidence type="ECO:0000259" key="4">
    <source>
        <dbReference type="Pfam" id="PF03088"/>
    </source>
</evidence>
<organism evidence="5 6">
    <name type="scientific">Brachionus plicatilis</name>
    <name type="common">Marine rotifer</name>
    <name type="synonym">Brachionus muelleri</name>
    <dbReference type="NCBI Taxonomy" id="10195"/>
    <lineage>
        <taxon>Eukaryota</taxon>
        <taxon>Metazoa</taxon>
        <taxon>Spiralia</taxon>
        <taxon>Gnathifera</taxon>
        <taxon>Rotifera</taxon>
        <taxon>Eurotatoria</taxon>
        <taxon>Monogononta</taxon>
        <taxon>Pseudotrocha</taxon>
        <taxon>Ploima</taxon>
        <taxon>Brachionidae</taxon>
        <taxon>Brachionus</taxon>
    </lineage>
</organism>
<comment type="caution">
    <text evidence="5">The sequence shown here is derived from an EMBL/GenBank/DDBJ whole genome shotgun (WGS) entry which is preliminary data.</text>
</comment>
<evidence type="ECO:0000256" key="3">
    <source>
        <dbReference type="ARBA" id="ARBA00023180"/>
    </source>
</evidence>
<keyword evidence="3" id="KW-0325">Glycoprotein</keyword>
<feature type="domain" description="Strictosidine synthase conserved region" evidence="4">
    <location>
        <begin position="113"/>
        <end position="198"/>
    </location>
</feature>
<dbReference type="PANTHER" id="PTHR10426:SF88">
    <property type="entry name" value="ADIPOCYTE PLASMA MEMBRANE-ASSOCIATED PROTEIN HEMOMUCIN-RELATED"/>
    <property type="match status" value="1"/>
</dbReference>
<sequence length="320" mass="36213">PEAIAFDSNGSFYTGLRNGLVVRVDPGGHVEKIVRTGEEIDDRICNDESKWSVADPACGRPFGLRMKPNTKYLYVADSFYGLVKINVDKKTREIVLSSNDTRFGNKPLKCTEDLDIDGNDIYFVDSTDKHTLNKAMEDIIFLYPSGRVFRYNEKNDELDLVLDHLYYPNGIQLTPNKDALLINEFSKARILKYHLKGPYKGKSEVFAELPGLSDAIRLTDLNTLLVPFVVVFPKHGSLSGYFGKFPILRTIIGYFINHSVIMNIWPKYGLVGEYDLKGNLLKSWHDKHGKIVNSITNAVLRDKKLYLGSYTGTKIAVVNY</sequence>
<dbReference type="PANTHER" id="PTHR10426">
    <property type="entry name" value="STRICTOSIDINE SYNTHASE-RELATED"/>
    <property type="match status" value="1"/>
</dbReference>
<keyword evidence="6" id="KW-1185">Reference proteome</keyword>
<dbReference type="InterPro" id="IPR018119">
    <property type="entry name" value="Strictosidine_synth_cons-reg"/>
</dbReference>
<dbReference type="SUPFAM" id="SSF63829">
    <property type="entry name" value="Calcium-dependent phosphotriesterase"/>
    <property type="match status" value="1"/>
</dbReference>
<dbReference type="AlphaFoldDB" id="A0A3M7SI93"/>
<dbReference type="GO" id="GO:0016787">
    <property type="term" value="F:hydrolase activity"/>
    <property type="evidence" value="ECO:0007669"/>
    <property type="project" value="TreeGrafter"/>
</dbReference>
<reference evidence="5 6" key="1">
    <citation type="journal article" date="2018" name="Sci. Rep.">
        <title>Genomic signatures of local adaptation to the degree of environmental predictability in rotifers.</title>
        <authorList>
            <person name="Franch-Gras L."/>
            <person name="Hahn C."/>
            <person name="Garcia-Roger E.M."/>
            <person name="Carmona M.J."/>
            <person name="Serra M."/>
            <person name="Gomez A."/>
        </authorList>
    </citation>
    <scope>NUCLEOTIDE SEQUENCE [LARGE SCALE GENOMIC DNA]</scope>
    <source>
        <strain evidence="5">HYR1</strain>
    </source>
</reference>
<dbReference type="EC" id="4.3.3.2" evidence="5"/>
<protein>
    <submittedName>
        <fullName evidence="5">Adipocyte plasma membrane-associated</fullName>
        <ecNumber evidence="5">4.3.3.2</ecNumber>
    </submittedName>
</protein>
<dbReference type="GO" id="GO:0016829">
    <property type="term" value="F:lyase activity"/>
    <property type="evidence" value="ECO:0007669"/>
    <property type="project" value="UniProtKB-KW"/>
</dbReference>
<keyword evidence="2" id="KW-0597">Phosphoprotein</keyword>
<dbReference type="Gene3D" id="2.120.10.30">
    <property type="entry name" value="TolB, C-terminal domain"/>
    <property type="match status" value="1"/>
</dbReference>
<dbReference type="STRING" id="10195.A0A3M7SI93"/>
<dbReference type="Pfam" id="PF20067">
    <property type="entry name" value="SSL_N"/>
    <property type="match status" value="1"/>
</dbReference>
<evidence type="ECO:0000313" key="6">
    <source>
        <dbReference type="Proteomes" id="UP000276133"/>
    </source>
</evidence>
<evidence type="ECO:0000256" key="2">
    <source>
        <dbReference type="ARBA" id="ARBA00022553"/>
    </source>
</evidence>
<gene>
    <name evidence="5" type="ORF">BpHYR1_038290</name>
</gene>
<evidence type="ECO:0000256" key="1">
    <source>
        <dbReference type="ARBA" id="ARBA00009191"/>
    </source>
</evidence>
<dbReference type="GO" id="GO:0012505">
    <property type="term" value="C:endomembrane system"/>
    <property type="evidence" value="ECO:0007669"/>
    <property type="project" value="TreeGrafter"/>
</dbReference>
<dbReference type="Proteomes" id="UP000276133">
    <property type="component" value="Unassembled WGS sequence"/>
</dbReference>
<evidence type="ECO:0000313" key="5">
    <source>
        <dbReference type="EMBL" id="RNA35310.1"/>
    </source>
</evidence>
<dbReference type="EMBL" id="REGN01001342">
    <property type="protein sequence ID" value="RNA35310.1"/>
    <property type="molecule type" value="Genomic_DNA"/>
</dbReference>
<dbReference type="Pfam" id="PF03088">
    <property type="entry name" value="Str_synth"/>
    <property type="match status" value="1"/>
</dbReference>
<name>A0A3M7SI93_BRAPC</name>
<dbReference type="InterPro" id="IPR011042">
    <property type="entry name" value="6-blade_b-propeller_TolB-like"/>
</dbReference>
<dbReference type="OrthoDB" id="5307922at2759"/>
<comment type="similarity">
    <text evidence="1">Belongs to the strictosidine synthase family.</text>
</comment>
<keyword evidence="5" id="KW-0456">Lyase</keyword>
<proteinExistence type="inferred from homology"/>